<protein>
    <submittedName>
        <fullName evidence="1">Unannotated protein</fullName>
    </submittedName>
</protein>
<gene>
    <name evidence="1" type="ORF">UFOPK3935_00327</name>
</gene>
<proteinExistence type="predicted"/>
<accession>A0A6J7M0E6</accession>
<reference evidence="1" key="1">
    <citation type="submission" date="2020-05" db="EMBL/GenBank/DDBJ databases">
        <authorList>
            <person name="Chiriac C."/>
            <person name="Salcher M."/>
            <person name="Ghai R."/>
            <person name="Kavagutti S V."/>
        </authorList>
    </citation>
    <scope>NUCLEOTIDE SEQUENCE</scope>
</reference>
<dbReference type="Gene3D" id="1.10.8.1210">
    <property type="match status" value="1"/>
</dbReference>
<sequence>MSKAFVHVNETAKQYNVDLRSAAFIVSVGRVAEAFSVRGSLV</sequence>
<organism evidence="1">
    <name type="scientific">freshwater metagenome</name>
    <dbReference type="NCBI Taxonomy" id="449393"/>
    <lineage>
        <taxon>unclassified sequences</taxon>
        <taxon>metagenomes</taxon>
        <taxon>ecological metagenomes</taxon>
    </lineage>
</organism>
<dbReference type="AlphaFoldDB" id="A0A6J7M0E6"/>
<dbReference type="EMBL" id="CAFBOH010000023">
    <property type="protein sequence ID" value="CAB4974161.1"/>
    <property type="molecule type" value="Genomic_DNA"/>
</dbReference>
<evidence type="ECO:0000313" key="1">
    <source>
        <dbReference type="EMBL" id="CAB4974161.1"/>
    </source>
</evidence>
<name>A0A6J7M0E6_9ZZZZ</name>